<reference evidence="2" key="2">
    <citation type="submission" date="2025-08" db="UniProtKB">
        <authorList>
            <consortium name="RefSeq"/>
        </authorList>
    </citation>
    <scope>IDENTIFICATION</scope>
    <source>
        <tissue evidence="2">Leaf</tissue>
    </source>
</reference>
<keyword evidence="2" id="KW-0346">Stress response</keyword>
<dbReference type="SUPFAM" id="SSF49764">
    <property type="entry name" value="HSP20-like chaperones"/>
    <property type="match status" value="1"/>
</dbReference>
<dbReference type="OrthoDB" id="1431247at2759"/>
<keyword evidence="1" id="KW-1185">Reference proteome</keyword>
<dbReference type="PANTHER" id="PTHR47838">
    <property type="entry name" value="21.7 KDA CLASS VI HEAT SHOCK PROTEIN"/>
    <property type="match status" value="1"/>
</dbReference>
<reference evidence="1" key="1">
    <citation type="journal article" date="2021" name="Nat. Commun.">
        <title>Genomic analyses provide insights into spinach domestication and the genetic basis of agronomic traits.</title>
        <authorList>
            <person name="Cai X."/>
            <person name="Sun X."/>
            <person name="Xu C."/>
            <person name="Sun H."/>
            <person name="Wang X."/>
            <person name="Ge C."/>
            <person name="Zhang Z."/>
            <person name="Wang Q."/>
            <person name="Fei Z."/>
            <person name="Jiao C."/>
            <person name="Wang Q."/>
        </authorList>
    </citation>
    <scope>NUCLEOTIDE SEQUENCE [LARGE SCALE GENOMIC DNA]</scope>
    <source>
        <strain evidence="1">cv. Varoflay</strain>
    </source>
</reference>
<evidence type="ECO:0000313" key="1">
    <source>
        <dbReference type="Proteomes" id="UP000813463"/>
    </source>
</evidence>
<protein>
    <submittedName>
        <fullName evidence="2">21.7 kDa class VI heat shock protein isoform X1</fullName>
    </submittedName>
</protein>
<sequence length="206" mass="23517">MAGSRRIEVLLEDQTPHKWIVPLTEDNFQAFFSKGNQTVRKVFGEGSLFSPMLFGKFFDPSDAFPLWEFEADVLLSVLRASGCCQVDWGMNDKEYVLKAELPGAGAGAGEDCVQVCVEKGKILEINGQWTDHHKARDWKSGHWWEHGFVRRIEVPENADWKKTEDNAEKYKEQECRLQEGRILVTDIIKSLLCTLVLEVVVLTTRN</sequence>
<name>A0A9R0JAE7_SPIOL</name>
<gene>
    <name evidence="2" type="primary">LOC110802241</name>
</gene>
<dbReference type="GeneID" id="110802241"/>
<dbReference type="RefSeq" id="XP_021863373.1">
    <property type="nucleotide sequence ID" value="XM_022007681.2"/>
</dbReference>
<dbReference type="KEGG" id="soe:110802241"/>
<accession>A0A9R0JAE7</accession>
<organism evidence="1 2">
    <name type="scientific">Spinacia oleracea</name>
    <name type="common">Spinach</name>
    <dbReference type="NCBI Taxonomy" id="3562"/>
    <lineage>
        <taxon>Eukaryota</taxon>
        <taxon>Viridiplantae</taxon>
        <taxon>Streptophyta</taxon>
        <taxon>Embryophyta</taxon>
        <taxon>Tracheophyta</taxon>
        <taxon>Spermatophyta</taxon>
        <taxon>Magnoliopsida</taxon>
        <taxon>eudicotyledons</taxon>
        <taxon>Gunneridae</taxon>
        <taxon>Pentapetalae</taxon>
        <taxon>Caryophyllales</taxon>
        <taxon>Chenopodiaceae</taxon>
        <taxon>Chenopodioideae</taxon>
        <taxon>Anserineae</taxon>
        <taxon>Spinacia</taxon>
    </lineage>
</organism>
<dbReference type="AlphaFoldDB" id="A0A9R0JAE7"/>
<dbReference type="InterPro" id="IPR008978">
    <property type="entry name" value="HSP20-like_chaperone"/>
</dbReference>
<proteinExistence type="predicted"/>
<dbReference type="Proteomes" id="UP000813463">
    <property type="component" value="Chromosome 4"/>
</dbReference>
<dbReference type="Gene3D" id="2.60.40.790">
    <property type="match status" value="1"/>
</dbReference>
<evidence type="ECO:0000313" key="2">
    <source>
        <dbReference type="RefSeq" id="XP_021863373.1"/>
    </source>
</evidence>
<dbReference type="PANTHER" id="PTHR47838:SF1">
    <property type="entry name" value="21.7 KDA CLASS VI HEAT SHOCK PROTEIN"/>
    <property type="match status" value="1"/>
</dbReference>